<feature type="transmembrane region" description="Helical" evidence="13">
    <location>
        <begin position="204"/>
        <end position="222"/>
    </location>
</feature>
<evidence type="ECO:0000256" key="11">
    <source>
        <dbReference type="ARBA" id="ARBA00023065"/>
    </source>
</evidence>
<keyword evidence="3" id="KW-0813">Transport</keyword>
<keyword evidence="16" id="KW-1185">Reference proteome</keyword>
<reference evidence="15 16" key="1">
    <citation type="journal article" date="2015" name="Int. J. Syst. Evol. Microbiol.">
        <title>Carboxylicivirga linearis sp. nov., isolated from a sea cucumber culture pond.</title>
        <authorList>
            <person name="Wang F.Q."/>
            <person name="Zhou Y.X."/>
            <person name="Lin X.Z."/>
            <person name="Chen G.J."/>
            <person name="Du Z.J."/>
        </authorList>
    </citation>
    <scope>NUCLEOTIDE SEQUENCE [LARGE SCALE GENOMIC DNA]</scope>
    <source>
        <strain evidence="15 16">FB218</strain>
    </source>
</reference>
<dbReference type="CDD" id="cd00371">
    <property type="entry name" value="HMA"/>
    <property type="match status" value="1"/>
</dbReference>
<evidence type="ECO:0000256" key="2">
    <source>
        <dbReference type="ARBA" id="ARBA00006024"/>
    </source>
</evidence>
<evidence type="ECO:0000256" key="8">
    <source>
        <dbReference type="ARBA" id="ARBA00022842"/>
    </source>
</evidence>
<dbReference type="InterPro" id="IPR018303">
    <property type="entry name" value="ATPase_P-typ_P_site"/>
</dbReference>
<name>A0ABS5JRF7_9BACT</name>
<dbReference type="SUPFAM" id="SSF55008">
    <property type="entry name" value="HMA, heavy metal-associated domain"/>
    <property type="match status" value="1"/>
</dbReference>
<dbReference type="InterPro" id="IPR036412">
    <property type="entry name" value="HAD-like_sf"/>
</dbReference>
<evidence type="ECO:0000256" key="13">
    <source>
        <dbReference type="SAM" id="Phobius"/>
    </source>
</evidence>
<feature type="transmembrane region" description="Helical" evidence="13">
    <location>
        <begin position="440"/>
        <end position="464"/>
    </location>
</feature>
<dbReference type="RefSeq" id="WP_212213803.1">
    <property type="nucleotide sequence ID" value="NZ_JAGUCO010000002.1"/>
</dbReference>
<dbReference type="Pfam" id="PF00702">
    <property type="entry name" value="Hydrolase"/>
    <property type="match status" value="1"/>
</dbReference>
<dbReference type="Gene3D" id="3.40.1110.10">
    <property type="entry name" value="Calcium-transporting ATPase, cytoplasmic domain N"/>
    <property type="match status" value="1"/>
</dbReference>
<gene>
    <name evidence="15" type="ORF">KEM10_03990</name>
</gene>
<dbReference type="PROSITE" id="PS00154">
    <property type="entry name" value="ATPASE_E1_E2"/>
    <property type="match status" value="1"/>
</dbReference>
<dbReference type="InterPro" id="IPR023298">
    <property type="entry name" value="ATPase_P-typ_TM_dom_sf"/>
</dbReference>
<feature type="transmembrane region" description="Helical" evidence="13">
    <location>
        <begin position="416"/>
        <end position="434"/>
    </location>
</feature>
<evidence type="ECO:0000256" key="5">
    <source>
        <dbReference type="ARBA" id="ARBA00022553"/>
    </source>
</evidence>
<evidence type="ECO:0000256" key="9">
    <source>
        <dbReference type="ARBA" id="ARBA00022967"/>
    </source>
</evidence>
<comment type="subcellular location">
    <subcellularLocation>
        <location evidence="1">Cell membrane</location>
        <topology evidence="1">Multi-pass membrane protein</topology>
    </subcellularLocation>
</comment>
<dbReference type="Pfam" id="PF12156">
    <property type="entry name" value="ATPase-cat_bd"/>
    <property type="match status" value="1"/>
</dbReference>
<evidence type="ECO:0000259" key="14">
    <source>
        <dbReference type="PROSITE" id="PS50846"/>
    </source>
</evidence>
<dbReference type="InterPro" id="IPR001757">
    <property type="entry name" value="P_typ_ATPase"/>
</dbReference>
<keyword evidence="4" id="KW-1003">Cell membrane</keyword>
<evidence type="ECO:0000256" key="10">
    <source>
        <dbReference type="ARBA" id="ARBA00022989"/>
    </source>
</evidence>
<dbReference type="Pfam" id="PF00122">
    <property type="entry name" value="E1-E2_ATPase"/>
    <property type="match status" value="1"/>
</dbReference>
<dbReference type="PANTHER" id="PTHR43520:SF5">
    <property type="entry name" value="CATION-TRANSPORTING P-TYPE ATPASE-RELATED"/>
    <property type="match status" value="1"/>
</dbReference>
<dbReference type="Gene3D" id="3.30.70.100">
    <property type="match status" value="1"/>
</dbReference>
<feature type="transmembrane region" description="Helical" evidence="13">
    <location>
        <begin position="165"/>
        <end position="184"/>
    </location>
</feature>
<proteinExistence type="inferred from homology"/>
<evidence type="ECO:0000256" key="1">
    <source>
        <dbReference type="ARBA" id="ARBA00004651"/>
    </source>
</evidence>
<sequence>MSKTCYHCGSPSQTWVQHDGKDFCCDGCVMVYDILKEKEMGTYYDINKAPGIRKKAVSAEYYDYLDQEDIKKSVLDFYDGSVARVKLYIPSIHCSSCIWLIENLQQLHSGVINSSVNFNRREASITFNEEEIKLSELMALLSSINYKPHIKTEEQKKAVKKSRKLIVKLGVAGFVFGNVMLLSFPDYLSEDVALHPELIGLFKWISWFLSIPVMVYSGNEYFITAWKNLRKKLISIDLPIAIGILAIFLRSTYEIVTSTGPGYLDSLTGLVFFLLIGKWYQAKTYEALSFDNDFSSYFPLGITRIKDNEESIVPINQLESGDKISVRNGEIIPADATLLSLGASIDYSFITGESVPVRKNKGDLIYAGGRVIGNALFLKVEKKVETGYLAELWKEKTDKESKESMLSVTLDAVSKYFTIAILLIATLTGLYWLWTDPSKAVLAFTSVLIIACPCALALSVPFAFGHTSRIMGKNNFYLKLTAVIEGLTKTNTIVFDKTGTLTDPDAFEVEYYGKELDHFNSSLIKSLAHQSRHPLSKALFQHLKDAGEFEVLDFKESEGAGVEAVIMTHKVRLGSASYTGNKKEGMHEAAKVYISVDGNQLGYFVIHNFYRPNWKEMLASVQESSDVHVLSGDNDAEREVLEQELKNKSNLHFFQSPKDKQKYVADLKKQGKYVMMLGDGMNDVAALKEANVGIAVADDVYQFSPSSDAIINASELVRLLKFIRFARSAKKIVYLAISISFLYNVIGMYYAVAGQLSPLFAAVLMPLSSASVVVFTSLSVMLVAKKRQLV</sequence>
<dbReference type="EMBL" id="JAGUCO010000002">
    <property type="protein sequence ID" value="MBS2097427.1"/>
    <property type="molecule type" value="Genomic_DNA"/>
</dbReference>
<feature type="transmembrane region" description="Helical" evidence="13">
    <location>
        <begin position="759"/>
        <end position="784"/>
    </location>
</feature>
<dbReference type="InterPro" id="IPR006121">
    <property type="entry name" value="HMA_dom"/>
</dbReference>
<evidence type="ECO:0000313" key="15">
    <source>
        <dbReference type="EMBL" id="MBS2097427.1"/>
    </source>
</evidence>
<keyword evidence="6 13" id="KW-0812">Transmembrane</keyword>
<evidence type="ECO:0000256" key="4">
    <source>
        <dbReference type="ARBA" id="ARBA00022475"/>
    </source>
</evidence>
<feature type="transmembrane region" description="Helical" evidence="13">
    <location>
        <begin position="732"/>
        <end position="753"/>
    </location>
</feature>
<dbReference type="Pfam" id="PF00403">
    <property type="entry name" value="HMA"/>
    <property type="match status" value="1"/>
</dbReference>
<dbReference type="PRINTS" id="PR00119">
    <property type="entry name" value="CATATPASE"/>
</dbReference>
<dbReference type="InterPro" id="IPR021993">
    <property type="entry name" value="ATPase-cat-bd"/>
</dbReference>
<keyword evidence="8" id="KW-0460">Magnesium</keyword>
<keyword evidence="11" id="KW-0406">Ion transport</keyword>
<evidence type="ECO:0000256" key="12">
    <source>
        <dbReference type="ARBA" id="ARBA00023136"/>
    </source>
</evidence>
<dbReference type="InterPro" id="IPR036163">
    <property type="entry name" value="HMA_dom_sf"/>
</dbReference>
<dbReference type="InterPro" id="IPR059000">
    <property type="entry name" value="ATPase_P-type_domA"/>
</dbReference>
<evidence type="ECO:0000256" key="6">
    <source>
        <dbReference type="ARBA" id="ARBA00022692"/>
    </source>
</evidence>
<dbReference type="InterPro" id="IPR023299">
    <property type="entry name" value="ATPase_P-typ_cyto_dom_N"/>
</dbReference>
<keyword evidence="12 13" id="KW-0472">Membrane</keyword>
<dbReference type="Gene3D" id="3.40.50.1000">
    <property type="entry name" value="HAD superfamily/HAD-like"/>
    <property type="match status" value="1"/>
</dbReference>
<dbReference type="PROSITE" id="PS50846">
    <property type="entry name" value="HMA_2"/>
    <property type="match status" value="1"/>
</dbReference>
<dbReference type="PANTHER" id="PTHR43520">
    <property type="entry name" value="ATP7, ISOFORM B"/>
    <property type="match status" value="1"/>
</dbReference>
<feature type="domain" description="HMA" evidence="14">
    <location>
        <begin position="83"/>
        <end position="149"/>
    </location>
</feature>
<dbReference type="Proteomes" id="UP000708576">
    <property type="component" value="Unassembled WGS sequence"/>
</dbReference>
<keyword evidence="7" id="KW-0479">Metal-binding</keyword>
<feature type="transmembrane region" description="Helical" evidence="13">
    <location>
        <begin position="234"/>
        <end position="251"/>
    </location>
</feature>
<dbReference type="NCBIfam" id="TIGR01494">
    <property type="entry name" value="ATPase_P-type"/>
    <property type="match status" value="1"/>
</dbReference>
<dbReference type="SUPFAM" id="SSF81665">
    <property type="entry name" value="Calcium ATPase, transmembrane domain M"/>
    <property type="match status" value="1"/>
</dbReference>
<comment type="similarity">
    <text evidence="2">Belongs to the cation transport ATPase (P-type) (TC 3.A.3) family. Type IB subfamily.</text>
</comment>
<keyword evidence="9" id="KW-1278">Translocase</keyword>
<keyword evidence="10 13" id="KW-1133">Transmembrane helix</keyword>
<feature type="transmembrane region" description="Helical" evidence="13">
    <location>
        <begin position="263"/>
        <end position="280"/>
    </location>
</feature>
<dbReference type="InterPro" id="IPR008250">
    <property type="entry name" value="ATPase_P-typ_transduc_dom_A_sf"/>
</dbReference>
<evidence type="ECO:0000313" key="16">
    <source>
        <dbReference type="Proteomes" id="UP000708576"/>
    </source>
</evidence>
<comment type="caution">
    <text evidence="15">The sequence shown here is derived from an EMBL/GenBank/DDBJ whole genome shotgun (WGS) entry which is preliminary data.</text>
</comment>
<accession>A0ABS5JRF7</accession>
<dbReference type="InterPro" id="IPR023214">
    <property type="entry name" value="HAD_sf"/>
</dbReference>
<dbReference type="SUPFAM" id="SSF56784">
    <property type="entry name" value="HAD-like"/>
    <property type="match status" value="1"/>
</dbReference>
<keyword evidence="5" id="KW-0597">Phosphoprotein</keyword>
<protein>
    <submittedName>
        <fullName evidence="15">Heavy metal translocating P-type ATPase metal-binding domain-containing protein</fullName>
    </submittedName>
</protein>
<evidence type="ECO:0000256" key="3">
    <source>
        <dbReference type="ARBA" id="ARBA00022448"/>
    </source>
</evidence>
<organism evidence="15 16">
    <name type="scientific">Carboxylicivirga linearis</name>
    <dbReference type="NCBI Taxonomy" id="1628157"/>
    <lineage>
        <taxon>Bacteria</taxon>
        <taxon>Pseudomonadati</taxon>
        <taxon>Bacteroidota</taxon>
        <taxon>Bacteroidia</taxon>
        <taxon>Marinilabiliales</taxon>
        <taxon>Marinilabiliaceae</taxon>
        <taxon>Carboxylicivirga</taxon>
    </lineage>
</organism>
<dbReference type="SUPFAM" id="SSF81653">
    <property type="entry name" value="Calcium ATPase, transduction domain A"/>
    <property type="match status" value="1"/>
</dbReference>
<dbReference type="Gene3D" id="2.70.150.10">
    <property type="entry name" value="Calcium-transporting ATPase, cytoplasmic transduction domain A"/>
    <property type="match status" value="1"/>
</dbReference>
<evidence type="ECO:0000256" key="7">
    <source>
        <dbReference type="ARBA" id="ARBA00022723"/>
    </source>
</evidence>